<gene>
    <name evidence="2" type="ORF">SAMN04488042_107112</name>
</gene>
<dbReference type="OrthoDB" id="7868311at2"/>
<organism evidence="2 3">
    <name type="scientific">Shimia aestuarii</name>
    <dbReference type="NCBI Taxonomy" id="254406"/>
    <lineage>
        <taxon>Bacteria</taxon>
        <taxon>Pseudomonadati</taxon>
        <taxon>Pseudomonadota</taxon>
        <taxon>Alphaproteobacteria</taxon>
        <taxon>Rhodobacterales</taxon>
        <taxon>Roseobacteraceae</taxon>
    </lineage>
</organism>
<sequence length="96" mass="10821">MPHYSKIASCCYCGTRAALVLRGETRHELACASCGAPLHDLKQMPRPTGDPQPARPAAAPALRRKVKSKKNKSKKRRSRRSDWIEDIFDVIEDIFD</sequence>
<feature type="region of interest" description="Disordered" evidence="1">
    <location>
        <begin position="41"/>
        <end position="80"/>
    </location>
</feature>
<dbReference type="STRING" id="254406.SAMN04488042_107112"/>
<proteinExistence type="predicted"/>
<evidence type="ECO:0008006" key="4">
    <source>
        <dbReference type="Google" id="ProtNLM"/>
    </source>
</evidence>
<dbReference type="Proteomes" id="UP000199144">
    <property type="component" value="Unassembled WGS sequence"/>
</dbReference>
<evidence type="ECO:0000313" key="3">
    <source>
        <dbReference type="Proteomes" id="UP000199144"/>
    </source>
</evidence>
<name>A0A1I4QSN3_9RHOB</name>
<evidence type="ECO:0000313" key="2">
    <source>
        <dbReference type="EMBL" id="SFM43064.1"/>
    </source>
</evidence>
<dbReference type="RefSeq" id="WP_093094824.1">
    <property type="nucleotide sequence ID" value="NZ_FOTQ01000007.1"/>
</dbReference>
<protein>
    <recommendedName>
        <fullName evidence="4">TFIIB zinc-binding</fullName>
    </recommendedName>
</protein>
<keyword evidence="3" id="KW-1185">Reference proteome</keyword>
<dbReference type="AlphaFoldDB" id="A0A1I4QSN3"/>
<dbReference type="EMBL" id="FOTQ01000007">
    <property type="protein sequence ID" value="SFM43064.1"/>
    <property type="molecule type" value="Genomic_DNA"/>
</dbReference>
<accession>A0A1I4QSN3</accession>
<feature type="compositionally biased region" description="Basic residues" evidence="1">
    <location>
        <begin position="62"/>
        <end position="79"/>
    </location>
</feature>
<evidence type="ECO:0000256" key="1">
    <source>
        <dbReference type="SAM" id="MobiDB-lite"/>
    </source>
</evidence>
<reference evidence="2 3" key="1">
    <citation type="submission" date="2016-10" db="EMBL/GenBank/DDBJ databases">
        <authorList>
            <person name="de Groot N.N."/>
        </authorList>
    </citation>
    <scope>NUCLEOTIDE SEQUENCE [LARGE SCALE GENOMIC DNA]</scope>
    <source>
        <strain evidence="2 3">DSM 15283</strain>
    </source>
</reference>